<dbReference type="SUPFAM" id="SSF52540">
    <property type="entry name" value="P-loop containing nucleoside triphosphate hydrolases"/>
    <property type="match status" value="1"/>
</dbReference>
<keyword evidence="1" id="KW-0813">Transport</keyword>
<protein>
    <submittedName>
        <fullName evidence="5">ATP-binding cassette domain-containing protein</fullName>
    </submittedName>
</protein>
<dbReference type="InterPro" id="IPR003593">
    <property type="entry name" value="AAA+_ATPase"/>
</dbReference>
<evidence type="ECO:0000259" key="4">
    <source>
        <dbReference type="PROSITE" id="PS50893"/>
    </source>
</evidence>
<accession>A0ABT3TDV0</accession>
<evidence type="ECO:0000256" key="3">
    <source>
        <dbReference type="ARBA" id="ARBA00022840"/>
    </source>
</evidence>
<keyword evidence="3 5" id="KW-0067">ATP-binding</keyword>
<dbReference type="RefSeq" id="WP_279244460.1">
    <property type="nucleotide sequence ID" value="NZ_SHNN01000001.1"/>
</dbReference>
<evidence type="ECO:0000313" key="6">
    <source>
        <dbReference type="Proteomes" id="UP001143362"/>
    </source>
</evidence>
<name>A0ABT3TDV0_9GAMM</name>
<comment type="caution">
    <text evidence="5">The sequence shown here is derived from an EMBL/GenBank/DDBJ whole genome shotgun (WGS) entry which is preliminary data.</text>
</comment>
<reference evidence="5" key="1">
    <citation type="submission" date="2019-02" db="EMBL/GenBank/DDBJ databases">
        <authorList>
            <person name="Li S.-H."/>
        </authorList>
    </citation>
    <scope>NUCLEOTIDE SEQUENCE</scope>
    <source>
        <strain evidence="5">IMCC14734</strain>
    </source>
</reference>
<dbReference type="InterPro" id="IPR017871">
    <property type="entry name" value="ABC_transporter-like_CS"/>
</dbReference>
<organism evidence="5 6">
    <name type="scientific">Candidatus Litorirhabdus singularis</name>
    <dbReference type="NCBI Taxonomy" id="2518993"/>
    <lineage>
        <taxon>Bacteria</taxon>
        <taxon>Pseudomonadati</taxon>
        <taxon>Pseudomonadota</taxon>
        <taxon>Gammaproteobacteria</taxon>
        <taxon>Cellvibrionales</taxon>
        <taxon>Halieaceae</taxon>
        <taxon>Candidatus Litorirhabdus</taxon>
    </lineage>
</organism>
<proteinExistence type="predicted"/>
<dbReference type="PROSITE" id="PS00211">
    <property type="entry name" value="ABC_TRANSPORTER_1"/>
    <property type="match status" value="1"/>
</dbReference>
<dbReference type="Gene3D" id="3.40.50.300">
    <property type="entry name" value="P-loop containing nucleotide triphosphate hydrolases"/>
    <property type="match status" value="1"/>
</dbReference>
<dbReference type="PANTHER" id="PTHR42781">
    <property type="entry name" value="SPERMIDINE/PUTRESCINE IMPORT ATP-BINDING PROTEIN POTA"/>
    <property type="match status" value="1"/>
</dbReference>
<dbReference type="GO" id="GO:0005524">
    <property type="term" value="F:ATP binding"/>
    <property type="evidence" value="ECO:0007669"/>
    <property type="project" value="UniProtKB-KW"/>
</dbReference>
<feature type="domain" description="ABC transporter" evidence="4">
    <location>
        <begin position="4"/>
        <end position="237"/>
    </location>
</feature>
<keyword evidence="6" id="KW-1185">Reference proteome</keyword>
<evidence type="ECO:0000256" key="2">
    <source>
        <dbReference type="ARBA" id="ARBA00022741"/>
    </source>
</evidence>
<dbReference type="EMBL" id="SHNN01000001">
    <property type="protein sequence ID" value="MCX2980482.1"/>
    <property type="molecule type" value="Genomic_DNA"/>
</dbReference>
<dbReference type="SMART" id="SM00382">
    <property type="entry name" value="AAA"/>
    <property type="match status" value="1"/>
</dbReference>
<dbReference type="Proteomes" id="UP001143362">
    <property type="component" value="Unassembled WGS sequence"/>
</dbReference>
<dbReference type="InterPro" id="IPR027417">
    <property type="entry name" value="P-loop_NTPase"/>
</dbReference>
<evidence type="ECO:0000256" key="1">
    <source>
        <dbReference type="ARBA" id="ARBA00022448"/>
    </source>
</evidence>
<sequence length="246" mass="26966">MHAITFSAVTKSYDSRPVLQDINLAFETGKLTAIIGRSGCGKSTLLKLCNGLTQPDSGSIEVFGESLNYLALPTLRRRMGYAVQGTGLFPHLNTRDNIALPAVAAGWSPDSISPRIDELLSLTQLSTDLLNAYPHQLSGGQQQRAGLCRAMLLRPEVLLLDEPFAAIDPITRFDIHQQLQDLLRNEPTTVVLVTHDMREAMLLADHIVVMEAGRIALNESTQNLINTKPGLEPEALLKSIMSETQR</sequence>
<keyword evidence="2" id="KW-0547">Nucleotide-binding</keyword>
<dbReference type="InterPro" id="IPR003439">
    <property type="entry name" value="ABC_transporter-like_ATP-bd"/>
</dbReference>
<evidence type="ECO:0000313" key="5">
    <source>
        <dbReference type="EMBL" id="MCX2980482.1"/>
    </source>
</evidence>
<dbReference type="Pfam" id="PF00005">
    <property type="entry name" value="ABC_tran"/>
    <property type="match status" value="1"/>
</dbReference>
<dbReference type="InterPro" id="IPR050093">
    <property type="entry name" value="ABC_SmlMolc_Importer"/>
</dbReference>
<dbReference type="PANTHER" id="PTHR42781:SF4">
    <property type="entry name" value="SPERMIDINE_PUTRESCINE IMPORT ATP-BINDING PROTEIN POTA"/>
    <property type="match status" value="1"/>
</dbReference>
<gene>
    <name evidence="5" type="ORF">EYC98_06290</name>
</gene>
<dbReference type="PROSITE" id="PS50893">
    <property type="entry name" value="ABC_TRANSPORTER_2"/>
    <property type="match status" value="1"/>
</dbReference>